<dbReference type="EMBL" id="GL737026">
    <property type="protein sequence ID" value="EFX60149.1"/>
    <property type="molecule type" value="Genomic_DNA"/>
</dbReference>
<dbReference type="Proteomes" id="UP000000305">
    <property type="component" value="Unassembled WGS sequence"/>
</dbReference>
<dbReference type="InParanoid" id="E9I780"/>
<dbReference type="AlphaFoldDB" id="E9I780"/>
<sequence length="93" mass="10421">MDSDGNDGTKTAVRKWTEVVKWAAGIKYFVSKVPMNPNQMEHQRQEVHELVAALCGKHDPTDDLGWRKAILAGEILVEIGAHKWDEDQAPHSS</sequence>
<protein>
    <submittedName>
        <fullName evidence="1">Uncharacterized protein</fullName>
    </submittedName>
</protein>
<proteinExistence type="predicted"/>
<keyword evidence="2" id="KW-1185">Reference proteome</keyword>
<evidence type="ECO:0000313" key="1">
    <source>
        <dbReference type="EMBL" id="EFX60149.1"/>
    </source>
</evidence>
<accession>E9I780</accession>
<evidence type="ECO:0000313" key="2">
    <source>
        <dbReference type="Proteomes" id="UP000000305"/>
    </source>
</evidence>
<organism evidence="1 2">
    <name type="scientific">Daphnia pulex</name>
    <name type="common">Water flea</name>
    <dbReference type="NCBI Taxonomy" id="6669"/>
    <lineage>
        <taxon>Eukaryota</taxon>
        <taxon>Metazoa</taxon>
        <taxon>Ecdysozoa</taxon>
        <taxon>Arthropoda</taxon>
        <taxon>Crustacea</taxon>
        <taxon>Branchiopoda</taxon>
        <taxon>Diplostraca</taxon>
        <taxon>Cladocera</taxon>
        <taxon>Anomopoda</taxon>
        <taxon>Daphniidae</taxon>
        <taxon>Daphnia</taxon>
    </lineage>
</organism>
<gene>
    <name evidence="1" type="ORF">DAPPUDRAFT_279126</name>
</gene>
<reference evidence="1 2" key="1">
    <citation type="journal article" date="2011" name="Science">
        <title>The ecoresponsive genome of Daphnia pulex.</title>
        <authorList>
            <person name="Colbourne J.K."/>
            <person name="Pfrender M.E."/>
            <person name="Gilbert D."/>
            <person name="Thomas W.K."/>
            <person name="Tucker A."/>
            <person name="Oakley T.H."/>
            <person name="Tokishita S."/>
            <person name="Aerts A."/>
            <person name="Arnold G.J."/>
            <person name="Basu M.K."/>
            <person name="Bauer D.J."/>
            <person name="Caceres C.E."/>
            <person name="Carmel L."/>
            <person name="Casola C."/>
            <person name="Choi J.H."/>
            <person name="Detter J.C."/>
            <person name="Dong Q."/>
            <person name="Dusheyko S."/>
            <person name="Eads B.D."/>
            <person name="Frohlich T."/>
            <person name="Geiler-Samerotte K.A."/>
            <person name="Gerlach D."/>
            <person name="Hatcher P."/>
            <person name="Jogdeo S."/>
            <person name="Krijgsveld J."/>
            <person name="Kriventseva E.V."/>
            <person name="Kultz D."/>
            <person name="Laforsch C."/>
            <person name="Lindquist E."/>
            <person name="Lopez J."/>
            <person name="Manak J.R."/>
            <person name="Muller J."/>
            <person name="Pangilinan J."/>
            <person name="Patwardhan R.P."/>
            <person name="Pitluck S."/>
            <person name="Pritham E.J."/>
            <person name="Rechtsteiner A."/>
            <person name="Rho M."/>
            <person name="Rogozin I.B."/>
            <person name="Sakarya O."/>
            <person name="Salamov A."/>
            <person name="Schaack S."/>
            <person name="Shapiro H."/>
            <person name="Shiga Y."/>
            <person name="Skalitzky C."/>
            <person name="Smith Z."/>
            <person name="Souvorov A."/>
            <person name="Sung W."/>
            <person name="Tang Z."/>
            <person name="Tsuchiya D."/>
            <person name="Tu H."/>
            <person name="Vos H."/>
            <person name="Wang M."/>
            <person name="Wolf Y.I."/>
            <person name="Yamagata H."/>
            <person name="Yamada T."/>
            <person name="Ye Y."/>
            <person name="Shaw J.R."/>
            <person name="Andrews J."/>
            <person name="Crease T.J."/>
            <person name="Tang H."/>
            <person name="Lucas S.M."/>
            <person name="Robertson H.M."/>
            <person name="Bork P."/>
            <person name="Koonin E.V."/>
            <person name="Zdobnov E.M."/>
            <person name="Grigoriev I.V."/>
            <person name="Lynch M."/>
            <person name="Boore J.L."/>
        </authorList>
    </citation>
    <scope>NUCLEOTIDE SEQUENCE [LARGE SCALE GENOMIC DNA]</scope>
</reference>
<dbReference type="HOGENOM" id="CLU_2401849_0_0_1"/>
<dbReference type="KEGG" id="dpx:DAPPUDRAFT_279126"/>
<name>E9I780_DAPPU</name>